<keyword evidence="8" id="KW-1185">Reference proteome</keyword>
<keyword evidence="3 5" id="KW-1133">Transmembrane helix</keyword>
<organism evidence="7 8">
    <name type="scientific">Methylopila turkensis</name>
    <dbReference type="NCBI Taxonomy" id="1437816"/>
    <lineage>
        <taxon>Bacteria</taxon>
        <taxon>Pseudomonadati</taxon>
        <taxon>Pseudomonadota</taxon>
        <taxon>Alphaproteobacteria</taxon>
        <taxon>Hyphomicrobiales</taxon>
        <taxon>Methylopilaceae</taxon>
        <taxon>Methylopila</taxon>
    </lineage>
</organism>
<dbReference type="PANTHER" id="PTHR36985:SF1">
    <property type="entry name" value="TRANSLOCATION AND ASSEMBLY MODULE SUBUNIT TAMB"/>
    <property type="match status" value="1"/>
</dbReference>
<gene>
    <name evidence="7" type="ORF">GCM10008174_28060</name>
</gene>
<evidence type="ECO:0000313" key="7">
    <source>
        <dbReference type="EMBL" id="GLK81065.1"/>
    </source>
</evidence>
<evidence type="ECO:0000256" key="4">
    <source>
        <dbReference type="ARBA" id="ARBA00023136"/>
    </source>
</evidence>
<evidence type="ECO:0000256" key="1">
    <source>
        <dbReference type="ARBA" id="ARBA00004167"/>
    </source>
</evidence>
<name>A0A9W6JS59_9HYPH</name>
<evidence type="ECO:0000313" key="8">
    <source>
        <dbReference type="Proteomes" id="UP001143309"/>
    </source>
</evidence>
<keyword evidence="2 5" id="KW-0812">Transmembrane</keyword>
<dbReference type="EMBL" id="BSFL01000003">
    <property type="protein sequence ID" value="GLK81065.1"/>
    <property type="molecule type" value="Genomic_DNA"/>
</dbReference>
<evidence type="ECO:0000256" key="2">
    <source>
        <dbReference type="ARBA" id="ARBA00022692"/>
    </source>
</evidence>
<comment type="subcellular location">
    <subcellularLocation>
        <location evidence="1">Membrane</location>
        <topology evidence="1">Single-pass membrane protein</topology>
    </subcellularLocation>
</comment>
<feature type="domain" description="Translocation and assembly module TamB C-terminal" evidence="6">
    <location>
        <begin position="1600"/>
        <end position="1957"/>
    </location>
</feature>
<evidence type="ECO:0000256" key="5">
    <source>
        <dbReference type="SAM" id="Phobius"/>
    </source>
</evidence>
<reference evidence="7" key="1">
    <citation type="journal article" date="2014" name="Int. J. Syst. Evol. Microbiol.">
        <title>Complete genome sequence of Corynebacterium casei LMG S-19264T (=DSM 44701T), isolated from a smear-ripened cheese.</title>
        <authorList>
            <consortium name="US DOE Joint Genome Institute (JGI-PGF)"/>
            <person name="Walter F."/>
            <person name="Albersmeier A."/>
            <person name="Kalinowski J."/>
            <person name="Ruckert C."/>
        </authorList>
    </citation>
    <scope>NUCLEOTIDE SEQUENCE</scope>
    <source>
        <strain evidence="7">VKM B-2748</strain>
    </source>
</reference>
<accession>A0A9W6JS59</accession>
<dbReference type="PANTHER" id="PTHR36985">
    <property type="entry name" value="TRANSLOCATION AND ASSEMBLY MODULE SUBUNIT TAMB"/>
    <property type="match status" value="1"/>
</dbReference>
<keyword evidence="4 5" id="KW-0472">Membrane</keyword>
<evidence type="ECO:0000259" key="6">
    <source>
        <dbReference type="Pfam" id="PF04357"/>
    </source>
</evidence>
<dbReference type="Pfam" id="PF04357">
    <property type="entry name" value="TamB"/>
    <property type="match status" value="1"/>
</dbReference>
<evidence type="ECO:0000256" key="3">
    <source>
        <dbReference type="ARBA" id="ARBA00022989"/>
    </source>
</evidence>
<dbReference type="InterPro" id="IPR007452">
    <property type="entry name" value="TamB_C"/>
</dbReference>
<proteinExistence type="predicted"/>
<dbReference type="RefSeq" id="WP_271201534.1">
    <property type="nucleotide sequence ID" value="NZ_BSFL01000003.1"/>
</dbReference>
<comment type="caution">
    <text evidence="7">The sequence shown here is derived from an EMBL/GenBank/DDBJ whole genome shotgun (WGS) entry which is preliminary data.</text>
</comment>
<dbReference type="GO" id="GO:0009306">
    <property type="term" value="P:protein secretion"/>
    <property type="evidence" value="ECO:0007669"/>
    <property type="project" value="InterPro"/>
</dbReference>
<sequence length="1957" mass="197648">MAILKRALIVLLVLLLIPVALIGGLFLYAKTDSGLATIAGLVNTYASSDDSKIRIGRLEGSFPSDLTIRDLEIADREGRWLSVDRARVAWSPLALIGRSLTIDAVELGRVDVARAPIIPPSTEPEPPADPDAPLIPELPIQIELKRFALDDLNLAEAVMGVPARLAAEASASLRDPAQGLAARFDVRRTDGVAGQIKGEAGYTPSTKRIRISIRGGEPAGGLVARLAQIPGLPPVDIGVEGGGTLDALRAQAVLTAGDRGRIDAAVDLGRKDSERTVVLSVEGDVGRLVPPAYADLLGGGTRIAAEAVVPDAGPIRLTDVTVSGAALRLGLRGAVDIEAETLDVVYDLKAGEIARFASLLPPGLGWGSLALSGTAKGPFTHPIIVANLQGAGVNAPQAGADAARIDLTLTPNGPLTEPGARVAAVATVKADGLRFADERLMAGVGRTLTLDLDVDSTLAGDAEVKRADLALAGSTASYTGAVSAEAARGRATVAARDLSMFSTLAGRTLAGAVDLAADVDLAYDMSRLDMALDGRTTGLSTGLAQVDGLTGGDVTIRGGVRRSPNGAFAFDDVKIDGRHVTLAANGSATPEAANVTVKAELADLERLDARAKGRALLDAALTGKLDDLALKATLSVPDGRALDRALKDVRVTVDATDVTGAVGGVIGLAGSLDGKPIRGTGRLTTEANGVRRVEGLDLAIASTTVKGDVAATPDGLATGRIVIAAPDLAELGALALTELGGRLDADVALSVENGVQRAAVKANGADILAPGARVKALDVAATVTDPTGKILIDGTVSGSGVAAGGQIIETLSVKANGQPDRMDVTADVAALGSALSTAARVLYAPTATVVDVSRLDLKGGGQNASLAAPARVRVVGSDVFIDALSLKAGQGGALNVTGSAGERLALDVAIKELPLALANAFAPTLGLSGMLDANAKVTGSASAPVATFDVRARDLSVADTRAAKIAALQIATSGRYEGARVVTDTVITGPERLRVTAQGAAPLGEGDLDMVVAIRELPLSLVNGFWPGLGLAGLMNGDARIVGPIAAPRGDYAAKIDDFTSATARGVPAVQIETKGKLEGLRVTTDTLITGGGGVRATVKGSAPLASGDVDLDVAIAELPLSLANAFVPSLGLAGSLTGTADVTGPITAPRGAYDLKVVGLKAAQAPGPFEVTAKGALEGPRVTTDALVTGPDGMRVTAVGSAPLAAGDLDLTVAVRELPLSLGNGVSPGLGLAGRANADARIGGPLAAPRATYSAKVRDFTSSKARGVPAISVDTSGAYEGNRVTTDTLILGGGGVRATIKGSAPIGDGELDMDVAVAELPLAIANAFQPSLGLAGRLQGGAKVTGPVSAPRGGYDFKITGLTAAQARGVPTLQVTTKGELEGQRVTTNTLVTGGAMRLSAVGSAPLGVTGELDMNVELRQVPLALANGFSPDLGAQGVLQGDAKVAGPLSAPRGSYTLKVSNLSTAQTRGAGVPAAQIDARGDLGNGRVTTNTVVTGAGGLRVTATGSAPLGQGDLDLKVAGRAPLAFLNDTLSVSGDRVDGAATFDVAVRGSTSSPAINGTAQLANASYSNRASGLQLRGIQASVAANGTNVELRSLRATTRNGGSISGSGRVAVDPARGFPGELSIRAQNAEVMGTDIVTAIVDTNLSLSGALARRPTVSGTISARSIEIQIPDRLPAQYTPLDGVQHRNAQGRVAQQLRAANAAKTRAAAKEDAFVATLDIDVQANNRIFIRGMGMTAEAGGQIKLAGTSAAPQPVGAFELRSGRGQIVVIGQRLTFTRGSVSFAGDLDPTIDFLAETKARDVTAQVVVTGTASRPQINFTSQPTLPTDEVLARLLFKKSAGELNASEALQLAQGLAQYTAGGGGSGALESVRKSLGVDVLDVTAGDGDGGGPAVGVGRYISDNIYLGVRQGTTPESSKVTVDIDVTKNIKVQGETGAAGNSAAGVAVEWDY</sequence>
<protein>
    <submittedName>
        <fullName evidence="7">Translocation/assembly module TamB</fullName>
    </submittedName>
</protein>
<feature type="transmembrane region" description="Helical" evidence="5">
    <location>
        <begin position="7"/>
        <end position="29"/>
    </location>
</feature>
<dbReference type="GO" id="GO:0005886">
    <property type="term" value="C:plasma membrane"/>
    <property type="evidence" value="ECO:0007669"/>
    <property type="project" value="InterPro"/>
</dbReference>
<reference evidence="7" key="2">
    <citation type="submission" date="2023-01" db="EMBL/GenBank/DDBJ databases">
        <authorList>
            <person name="Sun Q."/>
            <person name="Evtushenko L."/>
        </authorList>
    </citation>
    <scope>NUCLEOTIDE SEQUENCE</scope>
    <source>
        <strain evidence="7">VKM B-2748</strain>
    </source>
</reference>
<dbReference type="Proteomes" id="UP001143309">
    <property type="component" value="Unassembled WGS sequence"/>
</dbReference>